<organism evidence="3 4">
    <name type="scientific">Mucilaginibacter pineti</name>
    <dbReference type="NCBI Taxonomy" id="1391627"/>
    <lineage>
        <taxon>Bacteria</taxon>
        <taxon>Pseudomonadati</taxon>
        <taxon>Bacteroidota</taxon>
        <taxon>Sphingobacteriia</taxon>
        <taxon>Sphingobacteriales</taxon>
        <taxon>Sphingobacteriaceae</taxon>
        <taxon>Mucilaginibacter</taxon>
    </lineage>
</organism>
<feature type="transmembrane region" description="Helical" evidence="2">
    <location>
        <begin position="6"/>
        <end position="24"/>
    </location>
</feature>
<dbReference type="EMBL" id="FNAI01000015">
    <property type="protein sequence ID" value="SDF27145.1"/>
    <property type="molecule type" value="Genomic_DNA"/>
</dbReference>
<evidence type="ECO:0000256" key="2">
    <source>
        <dbReference type="SAM" id="Phobius"/>
    </source>
</evidence>
<dbReference type="OrthoDB" id="767471at2"/>
<dbReference type="AlphaFoldDB" id="A0A1G7JQJ3"/>
<dbReference type="RefSeq" id="WP_091154200.1">
    <property type="nucleotide sequence ID" value="NZ_FNAI01000015.1"/>
</dbReference>
<evidence type="ECO:0000313" key="3">
    <source>
        <dbReference type="EMBL" id="SDF27145.1"/>
    </source>
</evidence>
<proteinExistence type="predicted"/>
<dbReference type="STRING" id="1391627.SAMN05216464_11580"/>
<keyword evidence="2" id="KW-0472">Membrane</keyword>
<protein>
    <submittedName>
        <fullName evidence="3">Uncharacterized protein</fullName>
    </submittedName>
</protein>
<evidence type="ECO:0000256" key="1">
    <source>
        <dbReference type="SAM" id="MobiDB-lite"/>
    </source>
</evidence>
<evidence type="ECO:0000313" key="4">
    <source>
        <dbReference type="Proteomes" id="UP000199072"/>
    </source>
</evidence>
<keyword evidence="2" id="KW-0812">Transmembrane</keyword>
<accession>A0A1G7JQJ3</accession>
<name>A0A1G7JQJ3_9SPHI</name>
<sequence length="112" mass="12694">MSWLHFILWIAGIYLLYYLANIFYDVSIAGRHPPEAAAGNELSFIDNHQPMQLVPESDAKSTEGKPAEVKNPAVRSKVREENEIIATRGVTLKNLFNHAREESFIYTKAVSF</sequence>
<keyword evidence="4" id="KW-1185">Reference proteome</keyword>
<reference evidence="3 4" key="1">
    <citation type="submission" date="2016-10" db="EMBL/GenBank/DDBJ databases">
        <authorList>
            <person name="de Groot N.N."/>
        </authorList>
    </citation>
    <scope>NUCLEOTIDE SEQUENCE [LARGE SCALE GENOMIC DNA]</scope>
    <source>
        <strain evidence="3 4">47C3B</strain>
    </source>
</reference>
<feature type="compositionally biased region" description="Basic and acidic residues" evidence="1">
    <location>
        <begin position="57"/>
        <end position="68"/>
    </location>
</feature>
<dbReference type="Proteomes" id="UP000199072">
    <property type="component" value="Unassembled WGS sequence"/>
</dbReference>
<keyword evidence="2" id="KW-1133">Transmembrane helix</keyword>
<gene>
    <name evidence="3" type="ORF">SAMN05216464_11580</name>
</gene>
<feature type="region of interest" description="Disordered" evidence="1">
    <location>
        <begin position="55"/>
        <end position="75"/>
    </location>
</feature>